<keyword evidence="1" id="KW-0853">WD repeat</keyword>
<protein>
    <recommendedName>
        <fullName evidence="2">t-SNARE coiled-coil homology domain-containing protein</fullName>
    </recommendedName>
</protein>
<dbReference type="AlphaFoldDB" id="A0A8R1DG08"/>
<evidence type="ECO:0000313" key="4">
    <source>
        <dbReference type="Proteomes" id="UP000005237"/>
    </source>
</evidence>
<feature type="repeat" description="WD" evidence="1">
    <location>
        <begin position="1"/>
        <end position="45"/>
    </location>
</feature>
<evidence type="ECO:0000259" key="2">
    <source>
        <dbReference type="PROSITE" id="PS50192"/>
    </source>
</evidence>
<dbReference type="InterPro" id="IPR000727">
    <property type="entry name" value="T_SNARE_dom"/>
</dbReference>
<evidence type="ECO:0000256" key="1">
    <source>
        <dbReference type="PROSITE-ProRule" id="PRU00221"/>
    </source>
</evidence>
<dbReference type="InterPro" id="IPR049916">
    <property type="entry name" value="WDR72-like"/>
</dbReference>
<dbReference type="InterPro" id="IPR010989">
    <property type="entry name" value="SNARE"/>
</dbReference>
<reference evidence="4" key="1">
    <citation type="submission" date="2010-08" db="EMBL/GenBank/DDBJ databases">
        <authorList>
            <consortium name="Caenorhabditis japonica Sequencing Consortium"/>
            <person name="Wilson R.K."/>
        </authorList>
    </citation>
    <scope>NUCLEOTIDE SEQUENCE [LARGE SCALE GENOMIC DNA]</scope>
    <source>
        <strain evidence="4">DF5081</strain>
    </source>
</reference>
<dbReference type="GO" id="GO:0005737">
    <property type="term" value="C:cytoplasm"/>
    <property type="evidence" value="ECO:0007669"/>
    <property type="project" value="TreeGrafter"/>
</dbReference>
<sequence length="709" mass="81235">MIGHSHKITAISQTNNFATTARFVSASADGRICLWEIQDGRCIDSTTSIAIHRYIHPYTYKSSRHTRATLLFCIGDYSDIQVMDPQDLTVKFSISSRVEPDWISCYTLITRPEKEDQIIGMTLSGMMKVWTLAELEKKDLANSLYEDESKRLEIRHIRAVSYFVATRRMLLIVASSSWTVLDVDDMSTLVSYRIENNLRRFAAGYISNWDKVTIGYTDESISVFQLPVLALQKESSPTNGTNRPTANYFNEPNPFVVATVNGVQDNVKTCLNDTQYAFFTVDSSPGSSEKRKVTVIKSSRRDGSVLVWNQPSMDHQFMKSLPGLKNLPLKFNGTYRESLARIWQTLNESEKGSMPALNSEAVCCSLFVPSQGKLFLGRCDGIITMTYACETLACQWLTVPVERTNSRQLIGAVLLENLRYVFIPINLLFFFRMSTFASGKKNDPYSGTTRSLTEVFMLLRSNAHQSRLLYQDDRDIVVRSRGEEERMALVELEEGRDDPEEGEELVWIATADEVDFEFDRARQRLDDLKEAQRKHISRPNFGDETFEKEEKEMEITTEQITQMLVHSQRLIKMIGTSRGNEKPMQRKIRENAATTLSLTLSQITDEFRERQLKYLSDIQNRSRNVDNFLITTDSLFDAPNWEDFEASPSAELSMDQLQQFINSDREVREREKEVLAVNTSIRELNNIFKDLSQIIVDQGSIIDSFQNRL</sequence>
<dbReference type="PROSITE" id="PS50082">
    <property type="entry name" value="WD_REPEATS_2"/>
    <property type="match status" value="1"/>
</dbReference>
<dbReference type="PANTHER" id="PTHR44099:SF4">
    <property type="entry name" value="RABCONNECTIN-3B, ISOFORM A"/>
    <property type="match status" value="1"/>
</dbReference>
<dbReference type="InterPro" id="IPR001680">
    <property type="entry name" value="WD40_rpt"/>
</dbReference>
<accession>A0A8R1DG08</accession>
<dbReference type="Gene3D" id="1.20.58.70">
    <property type="match status" value="1"/>
</dbReference>
<keyword evidence="4" id="KW-1185">Reference proteome</keyword>
<proteinExistence type="predicted"/>
<dbReference type="EnsemblMetazoa" id="CJA01726.1">
    <property type="protein sequence ID" value="CJA01726.1"/>
    <property type="gene ID" value="WBGene00120930"/>
</dbReference>
<reference evidence="3" key="2">
    <citation type="submission" date="2022-06" db="UniProtKB">
        <authorList>
            <consortium name="EnsemblMetazoa"/>
        </authorList>
    </citation>
    <scope>IDENTIFICATION</scope>
    <source>
        <strain evidence="3">DF5081</strain>
    </source>
</reference>
<feature type="domain" description="T-SNARE coiled-coil homology" evidence="2">
    <location>
        <begin position="664"/>
        <end position="709"/>
    </location>
</feature>
<dbReference type="SUPFAM" id="SSF47661">
    <property type="entry name" value="t-snare proteins"/>
    <property type="match status" value="1"/>
</dbReference>
<dbReference type="SUPFAM" id="SSF50978">
    <property type="entry name" value="WD40 repeat-like"/>
    <property type="match status" value="2"/>
</dbReference>
<dbReference type="PANTHER" id="PTHR44099">
    <property type="entry name" value="RABCONNECTIN-3B, ISOFORM A"/>
    <property type="match status" value="1"/>
</dbReference>
<dbReference type="Proteomes" id="UP000005237">
    <property type="component" value="Unassembled WGS sequence"/>
</dbReference>
<evidence type="ECO:0000313" key="3">
    <source>
        <dbReference type="EnsemblMetazoa" id="CJA01726.1"/>
    </source>
</evidence>
<dbReference type="InterPro" id="IPR015943">
    <property type="entry name" value="WD40/YVTN_repeat-like_dom_sf"/>
</dbReference>
<dbReference type="GO" id="GO:0016020">
    <property type="term" value="C:membrane"/>
    <property type="evidence" value="ECO:0007669"/>
    <property type="project" value="InterPro"/>
</dbReference>
<name>A0A8R1DG08_CAEJA</name>
<dbReference type="PROSITE" id="PS50192">
    <property type="entry name" value="T_SNARE"/>
    <property type="match status" value="1"/>
</dbReference>
<dbReference type="GO" id="GO:0016192">
    <property type="term" value="P:vesicle-mediated transport"/>
    <property type="evidence" value="ECO:0007669"/>
    <property type="project" value="InterPro"/>
</dbReference>
<dbReference type="Gene3D" id="2.130.10.10">
    <property type="entry name" value="YVTN repeat-like/Quinoprotein amine dehydrogenase"/>
    <property type="match status" value="1"/>
</dbReference>
<dbReference type="InterPro" id="IPR036322">
    <property type="entry name" value="WD40_repeat_dom_sf"/>
</dbReference>
<organism evidence="3 4">
    <name type="scientific">Caenorhabditis japonica</name>
    <dbReference type="NCBI Taxonomy" id="281687"/>
    <lineage>
        <taxon>Eukaryota</taxon>
        <taxon>Metazoa</taxon>
        <taxon>Ecdysozoa</taxon>
        <taxon>Nematoda</taxon>
        <taxon>Chromadorea</taxon>
        <taxon>Rhabditida</taxon>
        <taxon>Rhabditina</taxon>
        <taxon>Rhabditomorpha</taxon>
        <taxon>Rhabditoidea</taxon>
        <taxon>Rhabditidae</taxon>
        <taxon>Peloderinae</taxon>
        <taxon>Caenorhabditis</taxon>
    </lineage>
</organism>